<evidence type="ECO:0000256" key="2">
    <source>
        <dbReference type="SAM" id="Phobius"/>
    </source>
</evidence>
<evidence type="ECO:0000256" key="1">
    <source>
        <dbReference type="SAM" id="MobiDB-lite"/>
    </source>
</evidence>
<gene>
    <name evidence="3" type="ORF">AMEX_G17786</name>
</gene>
<reference evidence="3 4" key="1">
    <citation type="submission" date="2021-07" db="EMBL/GenBank/DDBJ databases">
        <authorList>
            <person name="Imarazene B."/>
            <person name="Zahm M."/>
            <person name="Klopp C."/>
            <person name="Cabau C."/>
            <person name="Beille S."/>
            <person name="Jouanno E."/>
            <person name="Castinel A."/>
            <person name="Lluch J."/>
            <person name="Gil L."/>
            <person name="Kuchtly C."/>
            <person name="Lopez Roques C."/>
            <person name="Donnadieu C."/>
            <person name="Parrinello H."/>
            <person name="Journot L."/>
            <person name="Du K."/>
            <person name="Schartl M."/>
            <person name="Retaux S."/>
            <person name="Guiguen Y."/>
        </authorList>
    </citation>
    <scope>NUCLEOTIDE SEQUENCE [LARGE SCALE GENOMIC DNA]</scope>
    <source>
        <strain evidence="3">Pach_M1</strain>
        <tissue evidence="3">Testis</tissue>
    </source>
</reference>
<proteinExistence type="predicted"/>
<accession>A0A8T2L9X6</accession>
<comment type="caution">
    <text evidence="3">The sequence shown here is derived from an EMBL/GenBank/DDBJ whole genome shotgun (WGS) entry which is preliminary data.</text>
</comment>
<feature type="region of interest" description="Disordered" evidence="1">
    <location>
        <begin position="143"/>
        <end position="169"/>
    </location>
</feature>
<dbReference type="Pfam" id="PF16101">
    <property type="entry name" value="PRIMA1"/>
    <property type="match status" value="1"/>
</dbReference>
<dbReference type="EMBL" id="JAICCE010000014">
    <property type="protein sequence ID" value="KAG9268778.1"/>
    <property type="molecule type" value="Genomic_DNA"/>
</dbReference>
<keyword evidence="2" id="KW-1133">Transmembrane helix</keyword>
<dbReference type="InterPro" id="IPR029659">
    <property type="entry name" value="PRIMA1"/>
</dbReference>
<keyword evidence="2" id="KW-0812">Transmembrane</keyword>
<evidence type="ECO:0000313" key="4">
    <source>
        <dbReference type="Proteomes" id="UP000752171"/>
    </source>
</evidence>
<feature type="transmembrane region" description="Helical" evidence="2">
    <location>
        <begin position="107"/>
        <end position="129"/>
    </location>
</feature>
<dbReference type="Proteomes" id="UP000752171">
    <property type="component" value="Unassembled WGS sequence"/>
</dbReference>
<dbReference type="AlphaFoldDB" id="A0A8T2L9X6"/>
<keyword evidence="2" id="KW-0472">Membrane</keyword>
<organism evidence="3 4">
    <name type="scientific">Astyanax mexicanus</name>
    <name type="common">Blind cave fish</name>
    <name type="synonym">Astyanax fasciatus mexicanus</name>
    <dbReference type="NCBI Taxonomy" id="7994"/>
    <lineage>
        <taxon>Eukaryota</taxon>
        <taxon>Metazoa</taxon>
        <taxon>Chordata</taxon>
        <taxon>Craniata</taxon>
        <taxon>Vertebrata</taxon>
        <taxon>Euteleostomi</taxon>
        <taxon>Actinopterygii</taxon>
        <taxon>Neopterygii</taxon>
        <taxon>Teleostei</taxon>
        <taxon>Ostariophysi</taxon>
        <taxon>Characiformes</taxon>
        <taxon>Characoidei</taxon>
        <taxon>Acestrorhamphidae</taxon>
        <taxon>Acestrorhamphinae</taxon>
        <taxon>Astyanax</taxon>
    </lineage>
</organism>
<protein>
    <submittedName>
        <fullName evidence="3">Proline-rich membrane anchor 1</fullName>
    </submittedName>
</protein>
<evidence type="ECO:0000313" key="3">
    <source>
        <dbReference type="EMBL" id="KAG9268778.1"/>
    </source>
</evidence>
<sequence length="169" mass="18600">MVCCCIYRSSSFTHAYSPTPTYSSSVSLFLSLFLSVSRSLSLSQAELQRSCSQLGTQRGGEQCQSPCHCRTYPPLPPPPPPPPPPRLLIPTVAEPPSVPLRPWWTDFIVVGTVGCTSAVFLLLTLIICYKAIKRKPLRKEENGTNRGEYAMSSRKKKKTKNAGTNNVVV</sequence>
<name>A0A8T2L9X6_ASTMX</name>